<feature type="transmembrane region" description="Helical" evidence="1">
    <location>
        <begin position="47"/>
        <end position="64"/>
    </location>
</feature>
<keyword evidence="1" id="KW-0812">Transmembrane</keyword>
<keyword evidence="1" id="KW-0472">Membrane</keyword>
<protein>
    <submittedName>
        <fullName evidence="3">Secreted protein</fullName>
    </submittedName>
</protein>
<proteinExistence type="predicted"/>
<dbReference type="WBParaSite" id="ALUE_0001260001-mRNA-1">
    <property type="protein sequence ID" value="ALUE_0001260001-mRNA-1"/>
    <property type="gene ID" value="ALUE_0001260001"/>
</dbReference>
<dbReference type="Proteomes" id="UP000036681">
    <property type="component" value="Unplaced"/>
</dbReference>
<evidence type="ECO:0000313" key="3">
    <source>
        <dbReference type="WBParaSite" id="ALUE_0001260001-mRNA-1"/>
    </source>
</evidence>
<accession>A0A0M3I6D6</accession>
<evidence type="ECO:0000313" key="2">
    <source>
        <dbReference type="Proteomes" id="UP000036681"/>
    </source>
</evidence>
<evidence type="ECO:0000256" key="1">
    <source>
        <dbReference type="SAM" id="Phobius"/>
    </source>
</evidence>
<reference evidence="3" key="1">
    <citation type="submission" date="2017-02" db="UniProtKB">
        <authorList>
            <consortium name="WormBaseParasite"/>
        </authorList>
    </citation>
    <scope>IDENTIFICATION</scope>
</reference>
<sequence length="124" mass="14602">MCVVTGIFVIPLLPIIRFLLPRKRSNFTSRETLFREFWIVGSIRFETLWNVHFLAFSFFFFLVLRRSKCSFRLPKLHTICGRVPRSVLAEFSGFFFRMKRFFADSSLFVLSGDPALTYRRAATS</sequence>
<name>A0A0M3I6D6_ASCLU</name>
<keyword evidence="1" id="KW-1133">Transmembrane helix</keyword>
<organism evidence="2 3">
    <name type="scientific">Ascaris lumbricoides</name>
    <name type="common">Giant roundworm</name>
    <dbReference type="NCBI Taxonomy" id="6252"/>
    <lineage>
        <taxon>Eukaryota</taxon>
        <taxon>Metazoa</taxon>
        <taxon>Ecdysozoa</taxon>
        <taxon>Nematoda</taxon>
        <taxon>Chromadorea</taxon>
        <taxon>Rhabditida</taxon>
        <taxon>Spirurina</taxon>
        <taxon>Ascaridomorpha</taxon>
        <taxon>Ascaridoidea</taxon>
        <taxon>Ascarididae</taxon>
        <taxon>Ascaris</taxon>
    </lineage>
</organism>
<keyword evidence="2" id="KW-1185">Reference proteome</keyword>
<dbReference type="AlphaFoldDB" id="A0A0M3I6D6"/>